<name>A0A6J5M7B6_9CAUD</name>
<reference evidence="1" key="1">
    <citation type="submission" date="2020-04" db="EMBL/GenBank/DDBJ databases">
        <authorList>
            <person name="Chiriac C."/>
            <person name="Salcher M."/>
            <person name="Ghai R."/>
            <person name="Kavagutti S V."/>
        </authorList>
    </citation>
    <scope>NUCLEOTIDE SEQUENCE</scope>
</reference>
<protein>
    <submittedName>
        <fullName evidence="1">Uncharacterized protein</fullName>
    </submittedName>
</protein>
<proteinExistence type="predicted"/>
<gene>
    <name evidence="2" type="ORF">UFOVP1607_31</name>
    <name evidence="1" type="ORF">UFOVP352_31</name>
</gene>
<dbReference type="EMBL" id="LR796365">
    <property type="protein sequence ID" value="CAB4139699.1"/>
    <property type="molecule type" value="Genomic_DNA"/>
</dbReference>
<evidence type="ECO:0000313" key="1">
    <source>
        <dbReference type="EMBL" id="CAB4139699.1"/>
    </source>
</evidence>
<evidence type="ECO:0000313" key="2">
    <source>
        <dbReference type="EMBL" id="CAB4218617.1"/>
    </source>
</evidence>
<accession>A0A6J5M7B6</accession>
<dbReference type="EMBL" id="LR797466">
    <property type="protein sequence ID" value="CAB4218617.1"/>
    <property type="molecule type" value="Genomic_DNA"/>
</dbReference>
<sequence>MRFKNWKKVQFLHDAEWHDLDSKSGKSLIMLWLMARENDGELPNLKQISFLLRFSIPQTEKILNKLSYWLVFDHLENENKNEHEHEHEDSFYNVCENKNKLSETEFSTNFNNTGISKNPSSTKALKPDDVPDLVWNDFLNLRKARRSPLTFTALRRIENEAKKANMPLTEVLTICCERGWQGFCADWLITQPIANKRDQILQANRSIAANWVNK</sequence>
<organism evidence="1">
    <name type="scientific">uncultured Caudovirales phage</name>
    <dbReference type="NCBI Taxonomy" id="2100421"/>
    <lineage>
        <taxon>Viruses</taxon>
        <taxon>Duplodnaviria</taxon>
        <taxon>Heunggongvirae</taxon>
        <taxon>Uroviricota</taxon>
        <taxon>Caudoviricetes</taxon>
        <taxon>Peduoviridae</taxon>
        <taxon>Maltschvirus</taxon>
        <taxon>Maltschvirus maltsch</taxon>
    </lineage>
</organism>